<evidence type="ECO:0000313" key="2">
    <source>
        <dbReference type="EMBL" id="MDJ1158963.1"/>
    </source>
</evidence>
<evidence type="ECO:0000313" key="3">
    <source>
        <dbReference type="Proteomes" id="UP001321492"/>
    </source>
</evidence>
<dbReference type="InterPro" id="IPR036388">
    <property type="entry name" value="WH-like_DNA-bd_sf"/>
</dbReference>
<feature type="domain" description="HTH marR-type" evidence="1">
    <location>
        <begin position="20"/>
        <end position="150"/>
    </location>
</feature>
<accession>A0ABT7AHX4</accession>
<proteinExistence type="predicted"/>
<sequence length="150" mass="16540">MTAARTARRHRTAEGAYVLDEQVGFILRQVSQRHATIFAAMIGDELTPTQWAALAKLLEKGPTSQNLLGRQTAMDAATIKGVVDRLTKRGLTETRPDPRDARRLVVALTEAGRTVAERARIQAEAITEETLAPLTAEERATLVELLKKLR</sequence>
<dbReference type="Proteomes" id="UP001321492">
    <property type="component" value="Unassembled WGS sequence"/>
</dbReference>
<dbReference type="PANTHER" id="PTHR33164:SF95">
    <property type="entry name" value="TRANSCRIPTIONAL REGULATOR"/>
    <property type="match status" value="1"/>
</dbReference>
<dbReference type="Pfam" id="PF01047">
    <property type="entry name" value="MarR"/>
    <property type="match status" value="1"/>
</dbReference>
<gene>
    <name evidence="2" type="ORF">QNA08_12030</name>
</gene>
<dbReference type="Gene3D" id="1.10.10.10">
    <property type="entry name" value="Winged helix-like DNA-binding domain superfamily/Winged helix DNA-binding domain"/>
    <property type="match status" value="1"/>
</dbReference>
<comment type="caution">
    <text evidence="2">The sequence shown here is derived from an EMBL/GenBank/DDBJ whole genome shotgun (WGS) entry which is preliminary data.</text>
</comment>
<dbReference type="SUPFAM" id="SSF46785">
    <property type="entry name" value="Winged helix' DNA-binding domain"/>
    <property type="match status" value="1"/>
</dbReference>
<dbReference type="SMART" id="SM00347">
    <property type="entry name" value="HTH_MARR"/>
    <property type="match status" value="1"/>
</dbReference>
<dbReference type="PROSITE" id="PS50995">
    <property type="entry name" value="HTH_MARR_2"/>
    <property type="match status" value="1"/>
</dbReference>
<dbReference type="EMBL" id="JASJEV010000007">
    <property type="protein sequence ID" value="MDJ1158963.1"/>
    <property type="molecule type" value="Genomic_DNA"/>
</dbReference>
<dbReference type="InterPro" id="IPR036390">
    <property type="entry name" value="WH_DNA-bd_sf"/>
</dbReference>
<protein>
    <submittedName>
        <fullName evidence="2">MarR family transcriptional regulator</fullName>
    </submittedName>
</protein>
<dbReference type="RefSeq" id="WP_283740964.1">
    <property type="nucleotide sequence ID" value="NZ_JASJEV010000007.1"/>
</dbReference>
<name>A0ABT7AHX4_9HYPH</name>
<keyword evidence="3" id="KW-1185">Reference proteome</keyword>
<reference evidence="2 3" key="1">
    <citation type="submission" date="2023-05" db="EMBL/GenBank/DDBJ databases">
        <title>Chelatococcus sp. nov., a moderately thermophilic bacterium isolated from hot spring microbial mat.</title>
        <authorList>
            <person name="Hu C.-J."/>
            <person name="Li W.-J."/>
        </authorList>
    </citation>
    <scope>NUCLEOTIDE SEQUENCE [LARGE SCALE GENOMIC DNA]</scope>
    <source>
        <strain evidence="2 3">SYSU G07232</strain>
    </source>
</reference>
<dbReference type="InterPro" id="IPR000835">
    <property type="entry name" value="HTH_MarR-typ"/>
</dbReference>
<dbReference type="PANTHER" id="PTHR33164">
    <property type="entry name" value="TRANSCRIPTIONAL REGULATOR, MARR FAMILY"/>
    <property type="match status" value="1"/>
</dbReference>
<dbReference type="PRINTS" id="PR00598">
    <property type="entry name" value="HTHMARR"/>
</dbReference>
<dbReference type="InterPro" id="IPR039422">
    <property type="entry name" value="MarR/SlyA-like"/>
</dbReference>
<organism evidence="2 3">
    <name type="scientific">Chelatococcus albus</name>
    <dbReference type="NCBI Taxonomy" id="3047466"/>
    <lineage>
        <taxon>Bacteria</taxon>
        <taxon>Pseudomonadati</taxon>
        <taxon>Pseudomonadota</taxon>
        <taxon>Alphaproteobacteria</taxon>
        <taxon>Hyphomicrobiales</taxon>
        <taxon>Chelatococcaceae</taxon>
        <taxon>Chelatococcus</taxon>
    </lineage>
</organism>
<evidence type="ECO:0000259" key="1">
    <source>
        <dbReference type="PROSITE" id="PS50995"/>
    </source>
</evidence>